<dbReference type="EMBL" id="SODP01000003">
    <property type="protein sequence ID" value="TDW65784.1"/>
    <property type="molecule type" value="Genomic_DNA"/>
</dbReference>
<comment type="caution">
    <text evidence="3">The sequence shown here is derived from an EMBL/GenBank/DDBJ whole genome shotgun (WGS) entry which is preliminary data.</text>
</comment>
<keyword evidence="2" id="KW-1133">Transmembrane helix</keyword>
<evidence type="ECO:0000256" key="1">
    <source>
        <dbReference type="SAM" id="MobiDB-lite"/>
    </source>
</evidence>
<feature type="compositionally biased region" description="Polar residues" evidence="1">
    <location>
        <begin position="74"/>
        <end position="84"/>
    </location>
</feature>
<evidence type="ECO:0000256" key="2">
    <source>
        <dbReference type="SAM" id="Phobius"/>
    </source>
</evidence>
<dbReference type="AlphaFoldDB" id="A0A4R8BVH0"/>
<proteinExistence type="predicted"/>
<feature type="transmembrane region" description="Helical" evidence="2">
    <location>
        <begin position="48"/>
        <end position="68"/>
    </location>
</feature>
<dbReference type="Proteomes" id="UP000295146">
    <property type="component" value="Unassembled WGS sequence"/>
</dbReference>
<evidence type="ECO:0000313" key="3">
    <source>
        <dbReference type="EMBL" id="TDW65784.1"/>
    </source>
</evidence>
<keyword evidence="2" id="KW-0812">Transmembrane</keyword>
<keyword evidence="2" id="KW-0472">Membrane</keyword>
<evidence type="ECO:0000313" key="4">
    <source>
        <dbReference type="Proteomes" id="UP000295146"/>
    </source>
</evidence>
<organism evidence="3 4">
    <name type="scientific">Kribbella pratensis</name>
    <dbReference type="NCBI Taxonomy" id="2512112"/>
    <lineage>
        <taxon>Bacteria</taxon>
        <taxon>Bacillati</taxon>
        <taxon>Actinomycetota</taxon>
        <taxon>Actinomycetes</taxon>
        <taxon>Propionibacteriales</taxon>
        <taxon>Kribbellaceae</taxon>
        <taxon>Kribbella</taxon>
    </lineage>
</organism>
<gene>
    <name evidence="3" type="ORF">EV653_5799</name>
</gene>
<feature type="region of interest" description="Disordered" evidence="1">
    <location>
        <begin position="72"/>
        <end position="101"/>
    </location>
</feature>
<feature type="region of interest" description="Disordered" evidence="1">
    <location>
        <begin position="1"/>
        <end position="45"/>
    </location>
</feature>
<sequence length="254" mass="26540">MPEHDPEQELGPKLTSALHNQAAGQSDLQTTGLAREARRRVRRRRQTWSVAAGAVLVAAAIGGVWSFAGGESPVATSNSDSSGDSKAAAPNTAPGVAPSAEAVGCPVDHPILKAPGPDAVPPGTGLDLNTMVTGLRACRYGLAEGGTGLLGQESFNAATAQQVVNEIKVLPERNAKLPVFKCAPQVSKPSEAIVLRFDTAAGIREIWVWYDGCESAGFFTGTHTYGLFSAPLKLFMTGSVRPSGGTYLEALKDW</sequence>
<dbReference type="OrthoDB" id="3824986at2"/>
<name>A0A4R8BVH0_9ACTN</name>
<accession>A0A4R8BVH0</accession>
<feature type="compositionally biased region" description="Polar residues" evidence="1">
    <location>
        <begin position="17"/>
        <end position="32"/>
    </location>
</feature>
<dbReference type="RefSeq" id="WP_134107212.1">
    <property type="nucleotide sequence ID" value="NZ_SODP01000003.1"/>
</dbReference>
<reference evidence="3 4" key="1">
    <citation type="submission" date="2019-03" db="EMBL/GenBank/DDBJ databases">
        <title>Genomic Encyclopedia of Type Strains, Phase III (KMG-III): the genomes of soil and plant-associated and newly described type strains.</title>
        <authorList>
            <person name="Whitman W."/>
        </authorList>
    </citation>
    <scope>NUCLEOTIDE SEQUENCE [LARGE SCALE GENOMIC DNA]</scope>
    <source>
        <strain evidence="3 4">VKM Ac-2573</strain>
    </source>
</reference>
<keyword evidence="4" id="KW-1185">Reference proteome</keyword>
<protein>
    <submittedName>
        <fullName evidence="3">Uncharacterized protein</fullName>
    </submittedName>
</protein>